<feature type="chain" id="PRO_5015183135" evidence="2">
    <location>
        <begin position="16"/>
        <end position="316"/>
    </location>
</feature>
<evidence type="ECO:0000256" key="1">
    <source>
        <dbReference type="SAM" id="MobiDB-lite"/>
    </source>
</evidence>
<reference evidence="3 4" key="1">
    <citation type="journal article" date="2018" name="Plant J.">
        <title>Genome sequences of Chlorella sorokiniana UTEX 1602 and Micractinium conductrix SAG 241.80: implications to maltose excretion by a green alga.</title>
        <authorList>
            <person name="Arriola M.B."/>
            <person name="Velmurugan N."/>
            <person name="Zhang Y."/>
            <person name="Plunkett M.H."/>
            <person name="Hondzo H."/>
            <person name="Barney B.M."/>
        </authorList>
    </citation>
    <scope>NUCLEOTIDE SEQUENCE [LARGE SCALE GENOMIC DNA]</scope>
    <source>
        <strain evidence="4">UTEX 1602</strain>
    </source>
</reference>
<dbReference type="Proteomes" id="UP000239899">
    <property type="component" value="Unassembled WGS sequence"/>
</dbReference>
<evidence type="ECO:0000256" key="2">
    <source>
        <dbReference type="SAM" id="SignalP"/>
    </source>
</evidence>
<proteinExistence type="predicted"/>
<feature type="signal peptide" evidence="2">
    <location>
        <begin position="1"/>
        <end position="15"/>
    </location>
</feature>
<organism evidence="3 4">
    <name type="scientific">Chlorella sorokiniana</name>
    <name type="common">Freshwater green alga</name>
    <dbReference type="NCBI Taxonomy" id="3076"/>
    <lineage>
        <taxon>Eukaryota</taxon>
        <taxon>Viridiplantae</taxon>
        <taxon>Chlorophyta</taxon>
        <taxon>core chlorophytes</taxon>
        <taxon>Trebouxiophyceae</taxon>
        <taxon>Chlorellales</taxon>
        <taxon>Chlorellaceae</taxon>
        <taxon>Chlorella clade</taxon>
        <taxon>Chlorella</taxon>
    </lineage>
</organism>
<feature type="region of interest" description="Disordered" evidence="1">
    <location>
        <begin position="289"/>
        <end position="316"/>
    </location>
</feature>
<dbReference type="AlphaFoldDB" id="A0A2P6TQ21"/>
<keyword evidence="2" id="KW-0732">Signal</keyword>
<accession>A0A2P6TQ21</accession>
<name>A0A2P6TQ21_CHLSO</name>
<dbReference type="OrthoDB" id="542426at2759"/>
<sequence length="316" mass="33730">MLLSLVFLHLSPSSAVLDEGYRRALAVPSNRLFPQFDLAQHGGLLEASAGEVQWAAFYSDCLHEVLPVTDGARVTLAWELFAYPADAALNLPAQTASLPNGADSLLHALRLALDSNSFFVNGGRLGFPLQDVPAMLKGADAALVHVLQALGLRFQLLRVWQDDSEETCGGWEPPVADAEPSRKALFVSAIQPASLHVPSDEGEAYHEAESSWLEEEMCAKIDCSIVWLGGQEDIQDWTVGAAYRFYFGNYPTSVHEFYCTLGLVAEIPPYDERPDRTAAQLAWAGAGAAARRGGSGDGGGGSASPASPASKKAKTG</sequence>
<gene>
    <name evidence="3" type="ORF">C2E21_5143</name>
</gene>
<evidence type="ECO:0000313" key="4">
    <source>
        <dbReference type="Proteomes" id="UP000239899"/>
    </source>
</evidence>
<dbReference type="EMBL" id="LHPG02000009">
    <property type="protein sequence ID" value="PRW56124.1"/>
    <property type="molecule type" value="Genomic_DNA"/>
</dbReference>
<protein>
    <submittedName>
        <fullName evidence="3">2OG-Fe(II) oxygenase family</fullName>
    </submittedName>
</protein>
<dbReference type="STRING" id="3076.A0A2P6TQ21"/>
<evidence type="ECO:0000313" key="3">
    <source>
        <dbReference type="EMBL" id="PRW56124.1"/>
    </source>
</evidence>
<comment type="caution">
    <text evidence="3">The sequence shown here is derived from an EMBL/GenBank/DDBJ whole genome shotgun (WGS) entry which is preliminary data.</text>
</comment>
<feature type="compositionally biased region" description="Gly residues" evidence="1">
    <location>
        <begin position="293"/>
        <end position="302"/>
    </location>
</feature>
<keyword evidence="4" id="KW-1185">Reference proteome</keyword>